<evidence type="ECO:0000313" key="1">
    <source>
        <dbReference type="EMBL" id="AWN81453.1"/>
    </source>
</evidence>
<dbReference type="AlphaFoldDB" id="A0A2Z3L742"/>
<sequence>MLCFTYHAALPLSALPHTSPGSITLSIQNQNFINNTEYFNKIMEGETLFGFHFLPSVHLAITNSMGLQIGCIWSRTFGHQWPWMGIRPACSMYYRKQQNVFIVGIFNNAILTLIEPLSSSHQPLEKPHMEGFHFRLTQPTSHIAGWLDWKNCLCKKNNKPEIVTFQLDASYGLKHTNWSIPLQLAVYHLGGQGIPIQSYSLWCAAVGLTYALTPTNTFLKKVQWASYLVGNSYAYNRQAHERACLKVKRPFKEGWGHFHTLTISLHPVEMGVSYWYGNKFSSENMGYPLYQSICIQQEKDSYPTQVTYYEKIRHLLFVSFAKTWEFSNGITLQTSLKPYCDLMHNLLEFGFSLQLSYTGNFHLTALDPL</sequence>
<protein>
    <submittedName>
        <fullName evidence="1">Uncharacterized protein</fullName>
    </submittedName>
</protein>
<dbReference type="KEGG" id="cher:DK880_00116"/>
<dbReference type="Proteomes" id="UP000245872">
    <property type="component" value="Chromosome"/>
</dbReference>
<keyword evidence="2" id="KW-1185">Reference proteome</keyword>
<reference evidence="1 2" key="1">
    <citation type="submission" date="2018-05" db="EMBL/GenBank/DDBJ databases">
        <title>Candidatus Cardinium hertigii Genome Assembly.</title>
        <authorList>
            <person name="Showmaker K.C."/>
            <person name="Walden K.O."/>
            <person name="Fields C.J."/>
            <person name="Lambert K.N."/>
            <person name="Hudson M.E."/>
        </authorList>
    </citation>
    <scope>NUCLEOTIDE SEQUENCE [LARGE SCALE GENOMIC DNA]</scope>
    <source>
        <strain evidence="2">cHgTN10</strain>
    </source>
</reference>
<gene>
    <name evidence="1" type="ORF">DK880_00116</name>
</gene>
<proteinExistence type="predicted"/>
<organism evidence="1 2">
    <name type="scientific">Candidatus Cardinium hertigii</name>
    <dbReference type="NCBI Taxonomy" id="247481"/>
    <lineage>
        <taxon>Bacteria</taxon>
        <taxon>Pseudomonadati</taxon>
        <taxon>Bacteroidota</taxon>
        <taxon>Cytophagia</taxon>
        <taxon>Cytophagales</taxon>
        <taxon>Amoebophilaceae</taxon>
        <taxon>Candidatus Cardinium</taxon>
    </lineage>
</organism>
<evidence type="ECO:0000313" key="2">
    <source>
        <dbReference type="Proteomes" id="UP000245872"/>
    </source>
</evidence>
<dbReference type="EMBL" id="CP029619">
    <property type="protein sequence ID" value="AWN81453.1"/>
    <property type="molecule type" value="Genomic_DNA"/>
</dbReference>
<name>A0A2Z3L742_9BACT</name>
<accession>A0A2Z3L742</accession>